<accession>A0A344LBR0</accession>
<dbReference type="RefSeq" id="WP_113694720.1">
    <property type="nucleotide sequence ID" value="NZ_CP015163.1"/>
</dbReference>
<evidence type="ECO:0000256" key="4">
    <source>
        <dbReference type="SAM" id="MobiDB-lite"/>
    </source>
</evidence>
<evidence type="ECO:0000259" key="5">
    <source>
        <dbReference type="PROSITE" id="PS51000"/>
    </source>
</evidence>
<sequence>MASTSHRALRLLSLLASRRQWPLGELAERLEVSTRTARRDIETLRDLGYRITTVHGPDGGYRLGAGHTLPPLLFDHDQALAVAVALQTAPTTTFGLDHDAARALSTVHQVMPAELRAAMEALRLTRLRNYWEFPAPPIDPAALTAVGTAARHRQVLVTETLRPDGTRPDPGDDDFRRARLEPHHLVVWAGRWYLVAYDLTDEQWRVHRVDRLHPRPAGQRFTARDLPGGDLAHFVMSSHDRGDTPAVWECLGSARLDLPAEVVARFAPGGSVVEHLDAGHSRLTLGAWSWAGVAGILATFDAELTELRPPELAEACQRLARRLTGATPPAAPTSSRGGRPPAARS</sequence>
<dbReference type="Pfam" id="PF08279">
    <property type="entry name" value="HTH_11"/>
    <property type="match status" value="1"/>
</dbReference>
<dbReference type="SMART" id="SM00420">
    <property type="entry name" value="HTH_DEOR"/>
    <property type="match status" value="1"/>
</dbReference>
<dbReference type="PROSITE" id="PS51077">
    <property type="entry name" value="HTH_ICLR"/>
    <property type="match status" value="1"/>
</dbReference>
<dbReference type="PROSITE" id="PS51000">
    <property type="entry name" value="HTH_DEOR_2"/>
    <property type="match status" value="1"/>
</dbReference>
<evidence type="ECO:0000256" key="3">
    <source>
        <dbReference type="ARBA" id="ARBA00023163"/>
    </source>
</evidence>
<evidence type="ECO:0000259" key="6">
    <source>
        <dbReference type="PROSITE" id="PS51077"/>
    </source>
</evidence>
<dbReference type="PANTHER" id="PTHR34580">
    <property type="match status" value="1"/>
</dbReference>
<dbReference type="InterPro" id="IPR005471">
    <property type="entry name" value="Tscrpt_reg_IclR_N"/>
</dbReference>
<keyword evidence="3" id="KW-0804">Transcription</keyword>
<feature type="domain" description="HTH deoR-type" evidence="5">
    <location>
        <begin position="4"/>
        <end position="60"/>
    </location>
</feature>
<evidence type="ECO:0000256" key="2">
    <source>
        <dbReference type="ARBA" id="ARBA00023125"/>
    </source>
</evidence>
<evidence type="ECO:0000313" key="7">
    <source>
        <dbReference type="EMBL" id="AXB45484.1"/>
    </source>
</evidence>
<dbReference type="Pfam" id="PF13280">
    <property type="entry name" value="WYL"/>
    <property type="match status" value="1"/>
</dbReference>
<dbReference type="Proteomes" id="UP000250434">
    <property type="component" value="Chromosome"/>
</dbReference>
<dbReference type="GO" id="GO:0003700">
    <property type="term" value="F:DNA-binding transcription factor activity"/>
    <property type="evidence" value="ECO:0007669"/>
    <property type="project" value="InterPro"/>
</dbReference>
<dbReference type="OrthoDB" id="3483912at2"/>
<gene>
    <name evidence="7" type="ORF">A4R43_25800</name>
</gene>
<dbReference type="PROSITE" id="PS00894">
    <property type="entry name" value="HTH_DEOR_1"/>
    <property type="match status" value="1"/>
</dbReference>
<dbReference type="PANTHER" id="PTHR34580:SF3">
    <property type="entry name" value="PROTEIN PAFB"/>
    <property type="match status" value="1"/>
</dbReference>
<dbReference type="AlphaFoldDB" id="A0A344LBR0"/>
<dbReference type="InterPro" id="IPR001034">
    <property type="entry name" value="DeoR_HTH"/>
</dbReference>
<dbReference type="EMBL" id="CP015163">
    <property type="protein sequence ID" value="AXB45484.1"/>
    <property type="molecule type" value="Genomic_DNA"/>
</dbReference>
<evidence type="ECO:0000256" key="1">
    <source>
        <dbReference type="ARBA" id="ARBA00023015"/>
    </source>
</evidence>
<reference evidence="7 8" key="1">
    <citation type="submission" date="2016-04" db="EMBL/GenBank/DDBJ databases">
        <title>Complete genome sequence and analysis of deep-sea sediment isolate, Amycolatopsis sp. WP1.</title>
        <authorList>
            <person name="Wang H."/>
            <person name="Chen S."/>
            <person name="Wu Q."/>
        </authorList>
    </citation>
    <scope>NUCLEOTIDE SEQUENCE [LARGE SCALE GENOMIC DNA]</scope>
    <source>
        <strain evidence="7 8">WP1</strain>
    </source>
</reference>
<dbReference type="GO" id="GO:0003677">
    <property type="term" value="F:DNA binding"/>
    <property type="evidence" value="ECO:0007669"/>
    <property type="project" value="UniProtKB-KW"/>
</dbReference>
<dbReference type="InterPro" id="IPR036390">
    <property type="entry name" value="WH_DNA-bd_sf"/>
</dbReference>
<protein>
    <submittedName>
        <fullName evidence="7">Transcriptional regulator</fullName>
    </submittedName>
</protein>
<keyword evidence="2" id="KW-0238">DNA-binding</keyword>
<name>A0A344LBR0_9PSEU</name>
<keyword evidence="8" id="KW-1185">Reference proteome</keyword>
<dbReference type="Gene3D" id="1.10.10.10">
    <property type="entry name" value="Winged helix-like DNA-binding domain superfamily/Winged helix DNA-binding domain"/>
    <property type="match status" value="1"/>
</dbReference>
<feature type="domain" description="HTH iclR-type" evidence="6">
    <location>
        <begin position="2"/>
        <end position="65"/>
    </location>
</feature>
<keyword evidence="1" id="KW-0805">Transcription regulation</keyword>
<feature type="region of interest" description="Disordered" evidence="4">
    <location>
        <begin position="323"/>
        <end position="345"/>
    </location>
</feature>
<proteinExistence type="predicted"/>
<dbReference type="InterPro" id="IPR013196">
    <property type="entry name" value="HTH_11"/>
</dbReference>
<dbReference type="PROSITE" id="PS52050">
    <property type="entry name" value="WYL"/>
    <property type="match status" value="1"/>
</dbReference>
<dbReference type="InterPro" id="IPR036388">
    <property type="entry name" value="WH-like_DNA-bd_sf"/>
</dbReference>
<evidence type="ECO:0000313" key="8">
    <source>
        <dbReference type="Proteomes" id="UP000250434"/>
    </source>
</evidence>
<dbReference type="InterPro" id="IPR018356">
    <property type="entry name" value="Tscrpt_reg_HTH_DeoR_CS"/>
</dbReference>
<dbReference type="KEGG" id="aab:A4R43_25800"/>
<dbReference type="InterPro" id="IPR026881">
    <property type="entry name" value="WYL_dom"/>
</dbReference>
<dbReference type="SUPFAM" id="SSF46785">
    <property type="entry name" value="Winged helix' DNA-binding domain"/>
    <property type="match status" value="1"/>
</dbReference>
<organism evidence="7 8">
    <name type="scientific">Amycolatopsis albispora</name>
    <dbReference type="NCBI Taxonomy" id="1804986"/>
    <lineage>
        <taxon>Bacteria</taxon>
        <taxon>Bacillati</taxon>
        <taxon>Actinomycetota</taxon>
        <taxon>Actinomycetes</taxon>
        <taxon>Pseudonocardiales</taxon>
        <taxon>Pseudonocardiaceae</taxon>
        <taxon>Amycolatopsis</taxon>
    </lineage>
</organism>
<dbReference type="InterPro" id="IPR051534">
    <property type="entry name" value="CBASS_pafABC_assoc_protein"/>
</dbReference>